<reference evidence="4" key="1">
    <citation type="journal article" date="2020" name="Stud. Mycol.">
        <title>101 Dothideomycetes genomes: a test case for predicting lifestyles and emergence of pathogens.</title>
        <authorList>
            <person name="Haridas S."/>
            <person name="Albert R."/>
            <person name="Binder M."/>
            <person name="Bloem J."/>
            <person name="Labutti K."/>
            <person name="Salamov A."/>
            <person name="Andreopoulos B."/>
            <person name="Baker S."/>
            <person name="Barry K."/>
            <person name="Bills G."/>
            <person name="Bluhm B."/>
            <person name="Cannon C."/>
            <person name="Castanera R."/>
            <person name="Culley D."/>
            <person name="Daum C."/>
            <person name="Ezra D."/>
            <person name="Gonzalez J."/>
            <person name="Henrissat B."/>
            <person name="Kuo A."/>
            <person name="Liang C."/>
            <person name="Lipzen A."/>
            <person name="Lutzoni F."/>
            <person name="Magnuson J."/>
            <person name="Mondo S."/>
            <person name="Nolan M."/>
            <person name="Ohm R."/>
            <person name="Pangilinan J."/>
            <person name="Park H.-J."/>
            <person name="Ramirez L."/>
            <person name="Alfaro M."/>
            <person name="Sun H."/>
            <person name="Tritt A."/>
            <person name="Yoshinaga Y."/>
            <person name="Zwiers L.-H."/>
            <person name="Turgeon B."/>
            <person name="Goodwin S."/>
            <person name="Spatafora J."/>
            <person name="Crous P."/>
            <person name="Grigoriev I."/>
        </authorList>
    </citation>
    <scope>NUCLEOTIDE SEQUENCE</scope>
    <source>
        <strain evidence="4">CBS 279.74</strain>
    </source>
</reference>
<evidence type="ECO:0000256" key="1">
    <source>
        <dbReference type="ARBA" id="ARBA00022737"/>
    </source>
</evidence>
<dbReference type="InterPro" id="IPR031350">
    <property type="entry name" value="Goodbye_dom"/>
</dbReference>
<name>A0A6G1K8I7_9PLEO</name>
<dbReference type="OrthoDB" id="448455at2759"/>
<dbReference type="Proteomes" id="UP000799428">
    <property type="component" value="Unassembled WGS sequence"/>
</dbReference>
<dbReference type="InterPro" id="IPR011990">
    <property type="entry name" value="TPR-like_helical_dom_sf"/>
</dbReference>
<evidence type="ECO:0000313" key="4">
    <source>
        <dbReference type="EMBL" id="KAF2709128.1"/>
    </source>
</evidence>
<dbReference type="PANTHER" id="PTHR10039">
    <property type="entry name" value="AMELOGENIN"/>
    <property type="match status" value="1"/>
</dbReference>
<dbReference type="SUPFAM" id="SSF48452">
    <property type="entry name" value="TPR-like"/>
    <property type="match status" value="1"/>
</dbReference>
<feature type="domain" description="Nephrocystin 3-like N-terminal" evidence="3">
    <location>
        <begin position="257"/>
        <end position="292"/>
    </location>
</feature>
<protein>
    <submittedName>
        <fullName evidence="4">Uncharacterized protein</fullName>
    </submittedName>
</protein>
<dbReference type="EMBL" id="MU005771">
    <property type="protein sequence ID" value="KAF2709128.1"/>
    <property type="molecule type" value="Genomic_DNA"/>
</dbReference>
<dbReference type="Pfam" id="PF17109">
    <property type="entry name" value="Goodbye"/>
    <property type="match status" value="1"/>
</dbReference>
<dbReference type="PANTHER" id="PTHR10039:SF15">
    <property type="entry name" value="NACHT DOMAIN-CONTAINING PROTEIN"/>
    <property type="match status" value="1"/>
</dbReference>
<feature type="non-terminal residue" evidence="4">
    <location>
        <position position="932"/>
    </location>
</feature>
<gene>
    <name evidence="4" type="ORF">K504DRAFT_408621</name>
</gene>
<keyword evidence="1" id="KW-0677">Repeat</keyword>
<evidence type="ECO:0000259" key="3">
    <source>
        <dbReference type="Pfam" id="PF24883"/>
    </source>
</evidence>
<feature type="domain" description="Fungal STAND N-terminal Goodbye" evidence="2">
    <location>
        <begin position="13"/>
        <end position="131"/>
    </location>
</feature>
<sequence length="932" mass="105405">MAVARSKFELIFDKANIKYEQKTGQRLDITLLSSLTTISDVQRYVCHENERFTAFRKTNQRVYDSLDKALAPLERLSNIAGAASSVGFPATGACFGAAALMIKSAQDVAAHYDRIFDLFETLALILGRFKVKDLERMSAPLNDNFETILALVLEMIAHVTKSINRKRWKEYCARLFMGEDRKLKALEDQLDRQVENGTRLAIDDIENSHVKEDTLAIIDILQKQQGKERDDKLHAILKPTQAAMNQFFNIQGSRVPGTGDWLLREPSFQAWLRKDEPLLWMAGNPGSGKTTYFGSNGHPLYLVFDGIDETEEMGDYGRDGFLRLLPDLRANKTREDFAKVVDQGIERLELDDLHDDLKRRVRDTINDKFEGMFLWAKLLLDIFKYQRNEDQLLKCLNEPPPGIETMITEVLKMYSAVLKAGEPEELNLVLAWLACAPRPLTLSEVDAVLMRMSGSGKRVFSLENRLRQEYASLVVLIRDDGVSTAELQPQNTKASTTKVSFAHTSIAEYFQTGKGKFSQGPGFPAIGVATSEAQFTVLLTCLELLVPFLSDESILRLWCKRIPWKFISSKSAEVIATWANVAGTQDSEISWPSSIGEWARSTMSKPLDVFLPIASVHAQEGLLGLQWEPKQAFHVIAQVRALMLGEQTLDQLPKPLPLDTIIEAVEWPGLKRTATWYRKFAIGLREMDYYDKATNRMIAVYLDEAAKNFEIALVMDKNMSSARGGLAILYAEKKEWAKANDLRLQVVRELVQQSREIGQDNPKSREVISSCYVFIARNYGHLGDSEQALQYWRKAFDTGETDVRDILDYIFDLKEVFGESNTVEVIETLKKFESWTGTPGPNGSNYLTSCLIAAPWPHVMLPKYKFFRLIAFAAYHTGEIPWLEQAYRTAITATKSHLSAIALKISLISLYNVFENQPKKAIPLIEEIAHIS</sequence>
<dbReference type="InterPro" id="IPR056884">
    <property type="entry name" value="NPHP3-like_N"/>
</dbReference>
<organism evidence="4 5">
    <name type="scientific">Pleomassaria siparia CBS 279.74</name>
    <dbReference type="NCBI Taxonomy" id="1314801"/>
    <lineage>
        <taxon>Eukaryota</taxon>
        <taxon>Fungi</taxon>
        <taxon>Dikarya</taxon>
        <taxon>Ascomycota</taxon>
        <taxon>Pezizomycotina</taxon>
        <taxon>Dothideomycetes</taxon>
        <taxon>Pleosporomycetidae</taxon>
        <taxon>Pleosporales</taxon>
        <taxon>Pleomassariaceae</taxon>
        <taxon>Pleomassaria</taxon>
    </lineage>
</organism>
<proteinExistence type="predicted"/>
<evidence type="ECO:0000313" key="5">
    <source>
        <dbReference type="Proteomes" id="UP000799428"/>
    </source>
</evidence>
<dbReference type="Pfam" id="PF24883">
    <property type="entry name" value="NPHP3_N"/>
    <property type="match status" value="1"/>
</dbReference>
<accession>A0A6G1K8I7</accession>
<dbReference type="AlphaFoldDB" id="A0A6G1K8I7"/>
<dbReference type="Gene3D" id="1.25.40.10">
    <property type="entry name" value="Tetratricopeptide repeat domain"/>
    <property type="match status" value="1"/>
</dbReference>
<keyword evidence="5" id="KW-1185">Reference proteome</keyword>
<evidence type="ECO:0000259" key="2">
    <source>
        <dbReference type="Pfam" id="PF17109"/>
    </source>
</evidence>